<comment type="caution">
    <text evidence="2">The sequence shown here is derived from an EMBL/GenBank/DDBJ whole genome shotgun (WGS) entry which is preliminary data.</text>
</comment>
<dbReference type="SUPFAM" id="SSF46938">
    <property type="entry name" value="CRAL/TRIO N-terminal domain"/>
    <property type="match status" value="1"/>
</dbReference>
<dbReference type="OrthoDB" id="6432525at2759"/>
<proteinExistence type="predicted"/>
<dbReference type="GO" id="GO:1902936">
    <property type="term" value="F:phosphatidylinositol bisphosphate binding"/>
    <property type="evidence" value="ECO:0007669"/>
    <property type="project" value="TreeGrafter"/>
</dbReference>
<dbReference type="GO" id="GO:0016020">
    <property type="term" value="C:membrane"/>
    <property type="evidence" value="ECO:0007669"/>
    <property type="project" value="TreeGrafter"/>
</dbReference>
<reference evidence="2" key="1">
    <citation type="submission" date="2021-03" db="EMBL/GenBank/DDBJ databases">
        <title>Chromosome level genome of the anhydrobiotic midge Polypedilum vanderplanki.</title>
        <authorList>
            <person name="Yoshida Y."/>
            <person name="Kikawada T."/>
            <person name="Gusev O."/>
        </authorList>
    </citation>
    <scope>NUCLEOTIDE SEQUENCE</scope>
    <source>
        <strain evidence="2">NIAS01</strain>
        <tissue evidence="2">Whole body or cell culture</tissue>
    </source>
</reference>
<organism evidence="2 3">
    <name type="scientific">Polypedilum vanderplanki</name>
    <name type="common">Sleeping chironomid midge</name>
    <dbReference type="NCBI Taxonomy" id="319348"/>
    <lineage>
        <taxon>Eukaryota</taxon>
        <taxon>Metazoa</taxon>
        <taxon>Ecdysozoa</taxon>
        <taxon>Arthropoda</taxon>
        <taxon>Hexapoda</taxon>
        <taxon>Insecta</taxon>
        <taxon>Pterygota</taxon>
        <taxon>Neoptera</taxon>
        <taxon>Endopterygota</taxon>
        <taxon>Diptera</taxon>
        <taxon>Nematocera</taxon>
        <taxon>Chironomoidea</taxon>
        <taxon>Chironomidae</taxon>
        <taxon>Chironominae</taxon>
        <taxon>Polypedilum</taxon>
        <taxon>Polypedilum</taxon>
    </lineage>
</organism>
<keyword evidence="3" id="KW-1185">Reference proteome</keyword>
<dbReference type="PANTHER" id="PTHR10174:SF166">
    <property type="entry name" value="LD40136P"/>
    <property type="match status" value="1"/>
</dbReference>
<dbReference type="PANTHER" id="PTHR10174">
    <property type="entry name" value="ALPHA-TOCOPHEROL TRANSFER PROTEIN-RELATED"/>
    <property type="match status" value="1"/>
</dbReference>
<dbReference type="Gene3D" id="3.40.525.10">
    <property type="entry name" value="CRAL-TRIO lipid binding domain"/>
    <property type="match status" value="1"/>
</dbReference>
<dbReference type="InterPro" id="IPR001251">
    <property type="entry name" value="CRAL-TRIO_dom"/>
</dbReference>
<feature type="domain" description="CRAL-TRIO" evidence="1">
    <location>
        <begin position="97"/>
        <end position="261"/>
    </location>
</feature>
<dbReference type="PROSITE" id="PS50191">
    <property type="entry name" value="CRAL_TRIO"/>
    <property type="match status" value="1"/>
</dbReference>
<dbReference type="EMBL" id="JADBJN010000003">
    <property type="protein sequence ID" value="KAG5669802.1"/>
    <property type="molecule type" value="Genomic_DNA"/>
</dbReference>
<protein>
    <recommendedName>
        <fullName evidence="1">CRAL-TRIO domain-containing protein</fullName>
    </recommendedName>
</protein>
<dbReference type="AlphaFoldDB" id="A0A9J6BJA2"/>
<gene>
    <name evidence="2" type="ORF">PVAND_000095</name>
</gene>
<evidence type="ECO:0000259" key="1">
    <source>
        <dbReference type="PROSITE" id="PS50191"/>
    </source>
</evidence>
<dbReference type="Proteomes" id="UP001107558">
    <property type="component" value="Chromosome 3"/>
</dbReference>
<evidence type="ECO:0000313" key="3">
    <source>
        <dbReference type="Proteomes" id="UP001107558"/>
    </source>
</evidence>
<dbReference type="SUPFAM" id="SSF52087">
    <property type="entry name" value="CRAL/TRIO domain"/>
    <property type="match status" value="1"/>
</dbReference>
<evidence type="ECO:0000313" key="2">
    <source>
        <dbReference type="EMBL" id="KAG5669802.1"/>
    </source>
</evidence>
<dbReference type="InterPro" id="IPR036865">
    <property type="entry name" value="CRAL-TRIO_dom_sf"/>
</dbReference>
<dbReference type="Gene3D" id="1.10.8.20">
    <property type="entry name" value="N-terminal domain of phosphatidylinositol transfer protein sec14p"/>
    <property type="match status" value="1"/>
</dbReference>
<dbReference type="InterPro" id="IPR036273">
    <property type="entry name" value="CRAL/TRIO_N_dom_sf"/>
</dbReference>
<accession>A0A9J6BJA2</accession>
<sequence>MTNPSNLLSYSKVPEHIIRKSKGEIREDESRKQQSLQQFKEWIAKHPFIKRCTTDDRHLIPFLRTKKYKMDEVFDIFEKALIFIKSHENWYNFSEENLKRIFDLYDAGFIRVTKDFDSNGRKTIFVNHKNFDTEKFDHLDVFRIHCLVAPILADDEASQICGVNYVLDLSEDFTMKHLTICPLKQLLEFVSQIKFTPLRYKNICIVGLPGFATQFLNIIKLGITDTMLKRLHVLNDVNDLWKFIEKAPMNEKYGGKFTDFETKENFKRIILEKIENYKNFLNFEIDLEKGAKMKNLHESVGSFRKLEID</sequence>
<name>A0A9J6BJA2_POLVA</name>
<dbReference type="Pfam" id="PF00650">
    <property type="entry name" value="CRAL_TRIO"/>
    <property type="match status" value="1"/>
</dbReference>